<organism evidence="2 3">
    <name type="scientific">Penicillium chrysogenum</name>
    <name type="common">Penicillium notatum</name>
    <dbReference type="NCBI Taxonomy" id="5076"/>
    <lineage>
        <taxon>Eukaryota</taxon>
        <taxon>Fungi</taxon>
        <taxon>Dikarya</taxon>
        <taxon>Ascomycota</taxon>
        <taxon>Pezizomycotina</taxon>
        <taxon>Eurotiomycetes</taxon>
        <taxon>Eurotiomycetidae</taxon>
        <taxon>Eurotiales</taxon>
        <taxon>Aspergillaceae</taxon>
        <taxon>Penicillium</taxon>
        <taxon>Penicillium chrysogenum species complex</taxon>
    </lineage>
</organism>
<keyword evidence="3" id="KW-1185">Reference proteome</keyword>
<protein>
    <submittedName>
        <fullName evidence="2">Uncharacterized protein</fullName>
    </submittedName>
</protein>
<reference evidence="2 3" key="1">
    <citation type="journal article" date="2023" name="IMA Fungus">
        <title>Comparative genomic study of the Penicillium genus elucidates a diverse pangenome and 15 lateral gene transfer events.</title>
        <authorList>
            <person name="Petersen C."/>
            <person name="Sorensen T."/>
            <person name="Nielsen M.R."/>
            <person name="Sondergaard T.E."/>
            <person name="Sorensen J.L."/>
            <person name="Fitzpatrick D.A."/>
            <person name="Frisvad J.C."/>
            <person name="Nielsen K.L."/>
        </authorList>
    </citation>
    <scope>NUCLEOTIDE SEQUENCE [LARGE SCALE GENOMIC DNA]</scope>
    <source>
        <strain evidence="2 3">IBT 3361</strain>
    </source>
</reference>
<dbReference type="Proteomes" id="UP001220256">
    <property type="component" value="Unassembled WGS sequence"/>
</dbReference>
<sequence length="147" mass="16244">MKWQKTLQSRHGDDVPLFTSQSAPGCPGTDPKDEINGKGSSWLHPEGLLDPSTTMRCEPTLGDKWPNIWQDKWQRTLQSRHGDEVPLFTSQSAPGFPGTGEQKAGDKWQTANRKMKMDKRHGDEVPLFTSQSAPGCPGTGEQKAGDR</sequence>
<evidence type="ECO:0000256" key="1">
    <source>
        <dbReference type="SAM" id="MobiDB-lite"/>
    </source>
</evidence>
<evidence type="ECO:0000313" key="2">
    <source>
        <dbReference type="EMBL" id="KAJ5271426.1"/>
    </source>
</evidence>
<gene>
    <name evidence="2" type="ORF">N7505_007184</name>
</gene>
<name>A0ABQ8WNS7_PENCH</name>
<dbReference type="EMBL" id="JAPVEB010000003">
    <property type="protein sequence ID" value="KAJ5271426.1"/>
    <property type="molecule type" value="Genomic_DNA"/>
</dbReference>
<comment type="caution">
    <text evidence="2">The sequence shown here is derived from an EMBL/GenBank/DDBJ whole genome shotgun (WGS) entry which is preliminary data.</text>
</comment>
<feature type="region of interest" description="Disordered" evidence="1">
    <location>
        <begin position="86"/>
        <end position="147"/>
    </location>
</feature>
<evidence type="ECO:0000313" key="3">
    <source>
        <dbReference type="Proteomes" id="UP001220256"/>
    </source>
</evidence>
<proteinExistence type="predicted"/>
<accession>A0ABQ8WNS7</accession>
<feature type="region of interest" description="Disordered" evidence="1">
    <location>
        <begin position="1"/>
        <end position="54"/>
    </location>
</feature>